<evidence type="ECO:0000256" key="1">
    <source>
        <dbReference type="SAM" id="Phobius"/>
    </source>
</evidence>
<accession>A0A816XTB7</accession>
<organism evidence="2">
    <name type="scientific">Brassica napus</name>
    <name type="common">Rape</name>
    <dbReference type="NCBI Taxonomy" id="3708"/>
    <lineage>
        <taxon>Eukaryota</taxon>
        <taxon>Viridiplantae</taxon>
        <taxon>Streptophyta</taxon>
        <taxon>Embryophyta</taxon>
        <taxon>Tracheophyta</taxon>
        <taxon>Spermatophyta</taxon>
        <taxon>Magnoliopsida</taxon>
        <taxon>eudicotyledons</taxon>
        <taxon>Gunneridae</taxon>
        <taxon>Pentapetalae</taxon>
        <taxon>rosids</taxon>
        <taxon>malvids</taxon>
        <taxon>Brassicales</taxon>
        <taxon>Brassicaceae</taxon>
        <taxon>Brassiceae</taxon>
        <taxon>Brassica</taxon>
    </lineage>
</organism>
<dbReference type="EMBL" id="HG994355">
    <property type="protein sequence ID" value="CAF2149519.1"/>
    <property type="molecule type" value="Genomic_DNA"/>
</dbReference>
<keyword evidence="1" id="KW-0472">Membrane</keyword>
<keyword evidence="1" id="KW-1133">Transmembrane helix</keyword>
<keyword evidence="1" id="KW-0812">Transmembrane</keyword>
<evidence type="ECO:0000313" key="2">
    <source>
        <dbReference type="EMBL" id="CAF2149519.1"/>
    </source>
</evidence>
<feature type="transmembrane region" description="Helical" evidence="1">
    <location>
        <begin position="240"/>
        <end position="259"/>
    </location>
</feature>
<sequence length="280" mass="32526">MCVLQFKVQRKTKQNKTKQKKERFFEEPNRYRNMCRSTDFDRYVEKESLKVKAFYVRFTGLPTREFLPDSLTLLYPPRINEAAFELDGSKIRPDSPAFVTLHRVVKGGEAIYGCREPVRVWEGIRFEVYMSEERVVKGIFRKEDGDKWKLECECEMEEGAAEVVVAAEGHVATSTMARKHRRRRRKQFECLEEIPEEREEGRESEDVCFCTCSCGESDDGEGEWESVEWTAEMESEAEGMGWAVDLGIWVMCLGVGYLVSKASTKSLRSGGRRRRTRSLF</sequence>
<name>A0A816XTB7_BRANA</name>
<reference evidence="2" key="1">
    <citation type="submission" date="2021-01" db="EMBL/GenBank/DDBJ databases">
        <authorList>
            <consortium name="Genoscope - CEA"/>
            <person name="William W."/>
        </authorList>
    </citation>
    <scope>NUCLEOTIDE SEQUENCE</scope>
</reference>
<gene>
    <name evidence="2" type="ORF">DARMORV10_A01P15370.1</name>
</gene>
<proteinExistence type="predicted"/>
<protein>
    <submittedName>
        <fullName evidence="2">(rape) hypothetical protein</fullName>
    </submittedName>
</protein>
<dbReference type="PANTHER" id="PTHR37244:SF1">
    <property type="entry name" value="NADP-SPECIFIC GLUTAMATE DEHYDROGENASE"/>
    <property type="match status" value="1"/>
</dbReference>
<dbReference type="Proteomes" id="UP001295469">
    <property type="component" value="Chromosome A01"/>
</dbReference>
<dbReference type="AlphaFoldDB" id="A0A816XTB7"/>
<dbReference type="PANTHER" id="PTHR37244">
    <property type="entry name" value="NADP-SPECIFIC GLUTAMATE DEHYDROGENASE"/>
    <property type="match status" value="1"/>
</dbReference>